<feature type="region of interest" description="Disordered" evidence="1">
    <location>
        <begin position="25"/>
        <end position="68"/>
    </location>
</feature>
<dbReference type="AlphaFoldDB" id="A0A1Y1I565"/>
<feature type="compositionally biased region" description="Basic and acidic residues" evidence="1">
    <location>
        <begin position="518"/>
        <end position="536"/>
    </location>
</feature>
<sequence length="1280" mass="131077">MNLDGLNPRQVCRLMLLAMDVPGPSEVVQASPSQPPSSSASEGHQQPASEMLPPAQHSLPASSPITTSSAPGMQTVLAQVADFNQVPQGLVLAAEQYLLASERGVQGGRPAPHGAVVQEGTEKSGATAQPVRNTPASMATGLPSAAPGTSSEKGSGTARHVSAAVQTGPPTAASAGVQAGGGLQPIMSEAPTQYPATASRSAGIARPQLILPRPPTPRSVGLPTASPRFFLPSGAAVTVTTTHGAHQPQGRHPGHPRGGPNASNAGHPPTVFRIELNANAPPRTPALSPLGTQPTPGGPSQQWGGPAVTSLGGNASSGPVPGALQPGQSGGLGGLWGSQTPLSQGPPGDWPSGPESSDGSARQALGPESLPALYSPLSSPYGAPSFRDFKSPRGGSTLRARGRGRGRGGRGRRGPEDGGFFGSALSPGFLLASTNAIQEAVQRTVAGMTPEQIRQVARLYGVTGDTVDMPSPNTVVSHMVNVFSTSADALARGAGQHPQDPTRRVEEQRPQGQPADGEAAKKDEGPKDENAEPKIGADVELFVSEALVEPKGAEEAAVGPATPALRPATEMTAAGTAMGPAEGAGNSAVGAPPNTDSAAQPQASAAQASALVSPPPVSTTHTAVSRGQILRGDAPAVSGPAPGVGGAAAAPGSAAPEAVKMPPKPRVQVPTTVAEPTDNLTPRTVLLERAPTPPSTGPYAGTPTVRPQREGESALESLFPASRYVVQEAMQKAVQGIQQDHSAVMGRAMMAGNLGLVQAAVATAEARLTAVFNIAVKEIAEQIGREAAARVISAENRAAQADRMLKDTKEQAMAMIKRIQDSFQRRLAQVEARAAMELKKATKKKRVRAAAAPAPAADAQETAAKAGDTAAVQEKSKPLNVNAAVPETPVEQEKEERVAAPAKAGPPPELVEAPTGALKKAAVASPAAPRRAAVPAKRKKRTLAEDEPISKLRKLLSARAKPAKPRPRPRPPRPGLEILRKEPKLGLLSVVAEVMDSEDEGPPPPRPAPKPSTKPDKKGSTGTKTAKAGASRKGGAAVKAIAKSGVKKAAKKGPKGARPVGPADAPSETESDEETVPIARRKKLVSQDSALKAGTPVGKSPQAPGRAGSAAAADEDTPVVRLTKLPAGLEQAMAARAADKEQGGKKGEAKRGQEQGAESEATVVELVDQGGDEATSPTGKKTPQNKLSMRKPAKTPPGKAGSGAAKRPRQQAESAPEPPAKVARTTRQDAAVGRTKSGRKTTSVFVRQSARNLDSEMDTRNKRRLMQGARQLLAMAKMRR</sequence>
<feature type="compositionally biased region" description="Basic and acidic residues" evidence="1">
    <location>
        <begin position="500"/>
        <end position="509"/>
    </location>
</feature>
<feature type="compositionally biased region" description="Low complexity" evidence="1">
    <location>
        <begin position="849"/>
        <end position="866"/>
    </location>
</feature>
<accession>A0A1Y1I565</accession>
<feature type="compositionally biased region" description="Polar residues" evidence="1">
    <location>
        <begin position="290"/>
        <end position="303"/>
    </location>
</feature>
<evidence type="ECO:0000313" key="3">
    <source>
        <dbReference type="Proteomes" id="UP000054558"/>
    </source>
</evidence>
<feature type="compositionally biased region" description="Low complexity" evidence="1">
    <location>
        <begin position="919"/>
        <end position="935"/>
    </location>
</feature>
<proteinExistence type="predicted"/>
<feature type="compositionally biased region" description="Low complexity" evidence="1">
    <location>
        <begin position="576"/>
        <end position="585"/>
    </location>
</feature>
<feature type="region of interest" description="Disordered" evidence="1">
    <location>
        <begin position="839"/>
        <end position="1258"/>
    </location>
</feature>
<feature type="compositionally biased region" description="Low complexity" evidence="1">
    <location>
        <begin position="240"/>
        <end position="251"/>
    </location>
</feature>
<organism evidence="2 3">
    <name type="scientific">Klebsormidium nitens</name>
    <name type="common">Green alga</name>
    <name type="synonym">Ulothrix nitens</name>
    <dbReference type="NCBI Taxonomy" id="105231"/>
    <lineage>
        <taxon>Eukaryota</taxon>
        <taxon>Viridiplantae</taxon>
        <taxon>Streptophyta</taxon>
        <taxon>Klebsormidiophyceae</taxon>
        <taxon>Klebsormidiales</taxon>
        <taxon>Klebsormidiaceae</taxon>
        <taxon>Klebsormidium</taxon>
    </lineage>
</organism>
<feature type="compositionally biased region" description="Low complexity" evidence="1">
    <location>
        <begin position="1100"/>
        <end position="1112"/>
    </location>
</feature>
<feature type="compositionally biased region" description="Low complexity" evidence="1">
    <location>
        <begin position="58"/>
        <end position="68"/>
    </location>
</feature>
<feature type="compositionally biased region" description="Low complexity" evidence="1">
    <location>
        <begin position="367"/>
        <end position="380"/>
    </location>
</feature>
<name>A0A1Y1I565_KLENI</name>
<feature type="region of interest" description="Disordered" evidence="1">
    <location>
        <begin position="576"/>
        <end position="681"/>
    </location>
</feature>
<protein>
    <submittedName>
        <fullName evidence="2">Uncharacterized protein</fullName>
    </submittedName>
</protein>
<feature type="compositionally biased region" description="Low complexity" evidence="1">
    <location>
        <begin position="25"/>
        <end position="42"/>
    </location>
</feature>
<feature type="compositionally biased region" description="Polar residues" evidence="1">
    <location>
        <begin position="124"/>
        <end position="137"/>
    </location>
</feature>
<dbReference type="Proteomes" id="UP000054558">
    <property type="component" value="Unassembled WGS sequence"/>
</dbReference>
<feature type="compositionally biased region" description="Low complexity" evidence="1">
    <location>
        <begin position="634"/>
        <end position="656"/>
    </location>
</feature>
<feature type="region of interest" description="Disordered" evidence="1">
    <location>
        <begin position="688"/>
        <end position="707"/>
    </location>
</feature>
<feature type="compositionally biased region" description="Polar residues" evidence="1">
    <location>
        <begin position="1240"/>
        <end position="1252"/>
    </location>
</feature>
<feature type="compositionally biased region" description="Basic residues" evidence="1">
    <location>
        <begin position="400"/>
        <end position="412"/>
    </location>
</feature>
<gene>
    <name evidence="2" type="ORF">KFL_002700130</name>
</gene>
<feature type="compositionally biased region" description="Basic and acidic residues" evidence="1">
    <location>
        <begin position="1137"/>
        <end position="1153"/>
    </location>
</feature>
<feature type="compositionally biased region" description="Basic residues" evidence="1">
    <location>
        <begin position="951"/>
        <end position="971"/>
    </location>
</feature>
<feature type="compositionally biased region" description="Pro residues" evidence="1">
    <location>
        <begin position="1002"/>
        <end position="1012"/>
    </location>
</feature>
<dbReference type="OMA" id="KPRSTHD"/>
<feature type="compositionally biased region" description="Low complexity" evidence="1">
    <location>
        <begin position="597"/>
        <end position="612"/>
    </location>
</feature>
<reference evidence="2 3" key="1">
    <citation type="journal article" date="2014" name="Nat. Commun.">
        <title>Klebsormidium flaccidum genome reveals primary factors for plant terrestrial adaptation.</title>
        <authorList>
            <person name="Hori K."/>
            <person name="Maruyama F."/>
            <person name="Fujisawa T."/>
            <person name="Togashi T."/>
            <person name="Yamamoto N."/>
            <person name="Seo M."/>
            <person name="Sato S."/>
            <person name="Yamada T."/>
            <person name="Mori H."/>
            <person name="Tajima N."/>
            <person name="Moriyama T."/>
            <person name="Ikeuchi M."/>
            <person name="Watanabe M."/>
            <person name="Wada H."/>
            <person name="Kobayashi K."/>
            <person name="Saito M."/>
            <person name="Masuda T."/>
            <person name="Sasaki-Sekimoto Y."/>
            <person name="Mashiguchi K."/>
            <person name="Awai K."/>
            <person name="Shimojima M."/>
            <person name="Masuda S."/>
            <person name="Iwai M."/>
            <person name="Nobusawa T."/>
            <person name="Narise T."/>
            <person name="Kondo S."/>
            <person name="Saito H."/>
            <person name="Sato R."/>
            <person name="Murakawa M."/>
            <person name="Ihara Y."/>
            <person name="Oshima-Yamada Y."/>
            <person name="Ohtaka K."/>
            <person name="Satoh M."/>
            <person name="Sonobe K."/>
            <person name="Ishii M."/>
            <person name="Ohtani R."/>
            <person name="Kanamori-Sato M."/>
            <person name="Honoki R."/>
            <person name="Miyazaki D."/>
            <person name="Mochizuki H."/>
            <person name="Umetsu J."/>
            <person name="Higashi K."/>
            <person name="Shibata D."/>
            <person name="Kamiya Y."/>
            <person name="Sato N."/>
            <person name="Nakamura Y."/>
            <person name="Tabata S."/>
            <person name="Ida S."/>
            <person name="Kurokawa K."/>
            <person name="Ohta H."/>
        </authorList>
    </citation>
    <scope>NUCLEOTIDE SEQUENCE [LARGE SCALE GENOMIC DNA]</scope>
    <source>
        <strain evidence="2 3">NIES-2285</strain>
    </source>
</reference>
<keyword evidence="3" id="KW-1185">Reference proteome</keyword>
<feature type="region of interest" description="Disordered" evidence="1">
    <location>
        <begin position="104"/>
        <end position="161"/>
    </location>
</feature>
<dbReference type="EMBL" id="DF237219">
    <property type="protein sequence ID" value="GAQ86094.1"/>
    <property type="molecule type" value="Genomic_DNA"/>
</dbReference>
<evidence type="ECO:0000256" key="1">
    <source>
        <dbReference type="SAM" id="MobiDB-lite"/>
    </source>
</evidence>
<evidence type="ECO:0000313" key="2">
    <source>
        <dbReference type="EMBL" id="GAQ86094.1"/>
    </source>
</evidence>
<feature type="region of interest" description="Disordered" evidence="1">
    <location>
        <begin position="491"/>
        <end position="536"/>
    </location>
</feature>
<feature type="compositionally biased region" description="Low complexity" evidence="1">
    <location>
        <begin position="1020"/>
        <end position="1044"/>
    </location>
</feature>
<feature type="region of interest" description="Disordered" evidence="1">
    <location>
        <begin position="240"/>
        <end position="421"/>
    </location>
</feature>
<feature type="compositionally biased region" description="Polar residues" evidence="1">
    <location>
        <begin position="1175"/>
        <end position="1187"/>
    </location>
</feature>
<feature type="compositionally biased region" description="Basic residues" evidence="1">
    <location>
        <begin position="1045"/>
        <end position="1055"/>
    </location>
</feature>